<sequence>MRTLLSIFAISIFISSCVQQGVDKEAQRIVDQSIKAHGGALYQEALISFDFRERHYSIFKSPSKYEYIREFTDSTGFVRDVLNNDGFQRTVNDTPVDLPEDRIRAFSNSVNSVAYFAFLPYGLNDAAVIKTYLGETELEGNSYHIVKVTFRQEGGGEDYDDEFLYWFHKEKYTMDYMAYSYHTDGGGVRFRKAIKQHQVNGLLLLDFENYKPEEKNTSVDKMEGLYKEGKLELLSEIRMENIKVSF</sequence>
<comment type="caution">
    <text evidence="1">The sequence shown here is derived from an EMBL/GenBank/DDBJ whole genome shotgun (WGS) entry which is preliminary data.</text>
</comment>
<keyword evidence="2" id="KW-1185">Reference proteome</keyword>
<protein>
    <recommendedName>
        <fullName evidence="3">Deoxyribose-phosphate aldolase</fullName>
    </recommendedName>
</protein>
<gene>
    <name evidence="1" type="ORF">CLV48_110110</name>
</gene>
<organism evidence="1 2">
    <name type="scientific">Cecembia rubra</name>
    <dbReference type="NCBI Taxonomy" id="1485585"/>
    <lineage>
        <taxon>Bacteria</taxon>
        <taxon>Pseudomonadati</taxon>
        <taxon>Bacteroidota</taxon>
        <taxon>Cytophagia</taxon>
        <taxon>Cytophagales</taxon>
        <taxon>Cyclobacteriaceae</taxon>
        <taxon>Cecembia</taxon>
    </lineage>
</organism>
<evidence type="ECO:0000313" key="1">
    <source>
        <dbReference type="EMBL" id="PSL02327.1"/>
    </source>
</evidence>
<name>A0A2P8DYT4_9BACT</name>
<dbReference type="EMBL" id="PYGF01000010">
    <property type="protein sequence ID" value="PSL02327.1"/>
    <property type="molecule type" value="Genomic_DNA"/>
</dbReference>
<accession>A0A2P8DYT4</accession>
<dbReference type="OrthoDB" id="982433at2"/>
<evidence type="ECO:0000313" key="2">
    <source>
        <dbReference type="Proteomes" id="UP000240708"/>
    </source>
</evidence>
<evidence type="ECO:0008006" key="3">
    <source>
        <dbReference type="Google" id="ProtNLM"/>
    </source>
</evidence>
<proteinExistence type="predicted"/>
<dbReference type="Proteomes" id="UP000240708">
    <property type="component" value="Unassembled WGS sequence"/>
</dbReference>
<dbReference type="AlphaFoldDB" id="A0A2P8DYT4"/>
<reference evidence="1 2" key="1">
    <citation type="submission" date="2018-03" db="EMBL/GenBank/DDBJ databases">
        <title>Genomic Encyclopedia of Archaeal and Bacterial Type Strains, Phase II (KMG-II): from individual species to whole genera.</title>
        <authorList>
            <person name="Goeker M."/>
        </authorList>
    </citation>
    <scope>NUCLEOTIDE SEQUENCE [LARGE SCALE GENOMIC DNA]</scope>
    <source>
        <strain evidence="1 2">DSM 28057</strain>
    </source>
</reference>
<dbReference type="Pfam" id="PF20113">
    <property type="entry name" value="DUF6503"/>
    <property type="match status" value="1"/>
</dbReference>
<dbReference type="RefSeq" id="WP_106568368.1">
    <property type="nucleotide sequence ID" value="NZ_PYGF01000010.1"/>
</dbReference>
<dbReference type="InterPro" id="IPR045444">
    <property type="entry name" value="DUF6503"/>
</dbReference>
<dbReference type="PROSITE" id="PS51257">
    <property type="entry name" value="PROKAR_LIPOPROTEIN"/>
    <property type="match status" value="1"/>
</dbReference>